<reference evidence="2 3" key="2">
    <citation type="submission" date="2018-11" db="EMBL/GenBank/DDBJ databases">
        <authorList>
            <consortium name="Pathogen Informatics"/>
        </authorList>
    </citation>
    <scope>NUCLEOTIDE SEQUENCE [LARGE SCALE GENOMIC DNA]</scope>
    <source>
        <strain evidence="2">Dakar</strain>
        <strain evidence="3">Dakar, Senegal</strain>
    </source>
</reference>
<dbReference type="EMBL" id="UZAK01035900">
    <property type="protein sequence ID" value="VDP52792.1"/>
    <property type="molecule type" value="Genomic_DNA"/>
</dbReference>
<dbReference type="WBParaSite" id="SCUD_0001347301-mRNA-1">
    <property type="protein sequence ID" value="SCUD_0001347301-mRNA-1"/>
    <property type="gene ID" value="SCUD_0001347301"/>
</dbReference>
<evidence type="ECO:0000313" key="3">
    <source>
        <dbReference type="Proteomes" id="UP000279833"/>
    </source>
</evidence>
<dbReference type="InterPro" id="IPR011989">
    <property type="entry name" value="ARM-like"/>
</dbReference>
<name>A0A183KEM6_9TREM</name>
<accession>A0A183KEM6</accession>
<dbReference type="Proteomes" id="UP000279833">
    <property type="component" value="Unassembled WGS sequence"/>
</dbReference>
<evidence type="ECO:0000313" key="4">
    <source>
        <dbReference type="WBParaSite" id="SCUD_0001347301-mRNA-1"/>
    </source>
</evidence>
<dbReference type="InterPro" id="IPR016024">
    <property type="entry name" value="ARM-type_fold"/>
</dbReference>
<feature type="repeat" description="ARM" evidence="1">
    <location>
        <begin position="235"/>
        <end position="277"/>
    </location>
</feature>
<dbReference type="STRING" id="6186.A0A183KEM6"/>
<evidence type="ECO:0000313" key="2">
    <source>
        <dbReference type="EMBL" id="VDP52792.1"/>
    </source>
</evidence>
<dbReference type="PROSITE" id="PS50176">
    <property type="entry name" value="ARM_REPEAT"/>
    <property type="match status" value="2"/>
</dbReference>
<dbReference type="SUPFAM" id="SSF48371">
    <property type="entry name" value="ARM repeat"/>
    <property type="match status" value="2"/>
</dbReference>
<dbReference type="Gene3D" id="1.25.10.10">
    <property type="entry name" value="Leucine-rich Repeat Variant"/>
    <property type="match status" value="3"/>
</dbReference>
<dbReference type="Pfam" id="PF00514">
    <property type="entry name" value="Arm"/>
    <property type="match status" value="1"/>
</dbReference>
<evidence type="ECO:0000256" key="1">
    <source>
        <dbReference type="PROSITE-ProRule" id="PRU00259"/>
    </source>
</evidence>
<protein>
    <submittedName>
        <fullName evidence="4">Armadillo repeat-containing protein 4</fullName>
    </submittedName>
</protein>
<sequence>MLDEFKQGGNQTSTIISLCALKDMPLKTEICQLAVRDVGGIEVLINLLETDEVRCKLGSLKILKEITKNPQIRKSVTDIGGLQPLVNLLRSLNRDLKCLCAEVIANVANCHRARRTVRQYGGIKYLNYICYQLITHCILDEDNRKLLVFNPTCLRSTARIFWDHRVSNNEVRRTVLGNDGKSVDEVVALLDCPSLNSVPMTSEVERDIEVARCGALALWSCSKSKKNKLAMKRAGVIPLLVRLLKSPHENMLIPVVGTLQECASEESYRIAIRTEGMIGDLVKNLKRDNDELQMHCASTIFKCAEEPETRDLVRTYNGLEPLVALLSKQSNKELLAAVTGAIWKCAISKENVKQFQKLGTIEQLVGLLNEQPEEEDDVILNAHKFIAVPAHKETENKSGSILNPAVQNGPHHSATGVSDESYYRDSLLPENITDASNDDQKSNKILIDANFPSDRLSTNEIFKRSGENVSQESSFDHLISSVLVNVVGALSEMAKDPSNRSTIRKAGGIPSLVSLLTRTNQELLTNTTKAVGKCAEEADSMR</sequence>
<dbReference type="PANTHER" id="PTHR46241">
    <property type="entry name" value="ARMADILLO REPEAT-CONTAINING PROTEIN 4 ARMC4"/>
    <property type="match status" value="1"/>
</dbReference>
<organism evidence="4">
    <name type="scientific">Schistosoma curassoni</name>
    <dbReference type="NCBI Taxonomy" id="6186"/>
    <lineage>
        <taxon>Eukaryota</taxon>
        <taxon>Metazoa</taxon>
        <taxon>Spiralia</taxon>
        <taxon>Lophotrochozoa</taxon>
        <taxon>Platyhelminthes</taxon>
        <taxon>Trematoda</taxon>
        <taxon>Digenea</taxon>
        <taxon>Strigeidida</taxon>
        <taxon>Schistosomatoidea</taxon>
        <taxon>Schistosomatidae</taxon>
        <taxon>Schistosoma</taxon>
    </lineage>
</organism>
<dbReference type="InterPro" id="IPR000225">
    <property type="entry name" value="Armadillo"/>
</dbReference>
<dbReference type="AlphaFoldDB" id="A0A183KEM6"/>
<gene>
    <name evidence="2" type="ORF">SCUD_LOCUS13470</name>
</gene>
<dbReference type="SMART" id="SM00185">
    <property type="entry name" value="ARM"/>
    <property type="match status" value="5"/>
</dbReference>
<feature type="repeat" description="ARM" evidence="1">
    <location>
        <begin position="80"/>
        <end position="122"/>
    </location>
</feature>
<proteinExistence type="predicted"/>
<reference evidence="4" key="1">
    <citation type="submission" date="2016-06" db="UniProtKB">
        <authorList>
            <consortium name="WormBaseParasite"/>
        </authorList>
    </citation>
    <scope>IDENTIFICATION</scope>
</reference>
<keyword evidence="3" id="KW-1185">Reference proteome</keyword>
<dbReference type="PANTHER" id="PTHR46241:SF1">
    <property type="entry name" value="OUTER DYNEIN ARM-DOCKING COMPLEX SUBUNIT 2"/>
    <property type="match status" value="1"/>
</dbReference>